<keyword evidence="2" id="KW-1185">Reference proteome</keyword>
<evidence type="ECO:0000313" key="1">
    <source>
        <dbReference type="EMBL" id="CUS20577.1"/>
    </source>
</evidence>
<sequence>MIKVKYSASQIIMVSIKMVSGFFQDRSDPEVMKVEPEASSETTVVTEVHAEKSVFETWANIHFDESNLLEVLGEVKETGSVLDVGSVETADLFSEITEADIREIDSLFLTEEGEDELGPHATNLQWPARVRNLRDLVGPVRAKTRLQLTPLSGGRSIMREHLKVLFEKEIRDMELGSMA</sequence>
<dbReference type="Proteomes" id="UP000236544">
    <property type="component" value="Unassembled WGS sequence"/>
</dbReference>
<name>A0A0P1KPP6_9SACH</name>
<dbReference type="EMBL" id="LN890560">
    <property type="protein sequence ID" value="CUS20577.1"/>
    <property type="molecule type" value="Genomic_DNA"/>
</dbReference>
<proteinExistence type="predicted"/>
<evidence type="ECO:0000313" key="2">
    <source>
        <dbReference type="Proteomes" id="UP000236544"/>
    </source>
</evidence>
<accession>A0A0P1KPP6</accession>
<protein>
    <submittedName>
        <fullName evidence="1">LAQU0S01e09802g1_1</fullName>
    </submittedName>
</protein>
<gene>
    <name evidence="1" type="ORF">LAQU0_S01e09802g</name>
</gene>
<dbReference type="AlphaFoldDB" id="A0A0P1KPP6"/>
<reference evidence="2" key="1">
    <citation type="submission" date="2015-10" db="EMBL/GenBank/DDBJ databases">
        <authorList>
            <person name="Devillers H."/>
        </authorList>
    </citation>
    <scope>NUCLEOTIDE SEQUENCE [LARGE SCALE GENOMIC DNA]</scope>
</reference>
<organism evidence="1 2">
    <name type="scientific">Lachancea quebecensis</name>
    <dbReference type="NCBI Taxonomy" id="1654605"/>
    <lineage>
        <taxon>Eukaryota</taxon>
        <taxon>Fungi</taxon>
        <taxon>Dikarya</taxon>
        <taxon>Ascomycota</taxon>
        <taxon>Saccharomycotina</taxon>
        <taxon>Saccharomycetes</taxon>
        <taxon>Saccharomycetales</taxon>
        <taxon>Saccharomycetaceae</taxon>
        <taxon>Lachancea</taxon>
    </lineage>
</organism>